<dbReference type="Gene3D" id="3.40.50.150">
    <property type="entry name" value="Vaccinia Virus protein VP39"/>
    <property type="match status" value="1"/>
</dbReference>
<reference evidence="2 3" key="2">
    <citation type="journal article" date="2012" name="PLoS ONE">
        <title>An ancient pathway combining carbon dioxide fixation with the generation and utilization of a sodium ion gradient for ATP synthesis.</title>
        <authorList>
            <person name="Poehlein A."/>
            <person name="Schmidt S."/>
            <person name="Kaster A.K."/>
            <person name="Goenrich M."/>
            <person name="Vollmers J."/>
            <person name="Thurmer A."/>
            <person name="Bertsch J."/>
            <person name="Schuchmann K."/>
            <person name="Voigt B."/>
            <person name="Hecker M."/>
            <person name="Daniel R."/>
            <person name="Thauer R.K."/>
            <person name="Gottschalk G."/>
            <person name="Muller V."/>
        </authorList>
    </citation>
    <scope>NUCLEOTIDE SEQUENCE [LARGE SCALE GENOMIC DNA]</scope>
    <source>
        <strain evidence="3">ATCC 29683 / DSM 1030 / JCM 2381 / KCTC 1655 / WB1</strain>
    </source>
</reference>
<feature type="domain" description="Methyltransferase" evidence="1">
    <location>
        <begin position="41"/>
        <end position="121"/>
    </location>
</feature>
<dbReference type="eggNOG" id="COG2890">
    <property type="taxonomic scope" value="Bacteria"/>
</dbReference>
<proteinExistence type="predicted"/>
<dbReference type="InterPro" id="IPR041698">
    <property type="entry name" value="Methyltransf_25"/>
</dbReference>
<keyword evidence="3" id="KW-1185">Reference proteome</keyword>
<keyword evidence="2" id="KW-0808">Transferase</keyword>
<name>H6LFW3_ACEWD</name>
<dbReference type="STRING" id="931626.Awo_c14680"/>
<dbReference type="Proteomes" id="UP000007177">
    <property type="component" value="Chromosome"/>
</dbReference>
<sequence length="233" mass="27181">MNFNWNSKTIKWYQDANKHSGFFKKIADLITPGLAGCSTFCDMGCGLGLVDLELSKKIEQITCVDINKEAIRELEKNIKQQKIKNIQTRLISCDNIHDNWDVIYLSFFSSNQIEKFLPSCQKLFAIVDKKNENKPYLEKYRAFHRNTYDKVEQQLNEKKIPYSVTEVSLEFGQPLVSVEDARNYIQTNYADVSDTDLNQFLAHHLIKTKNKDYPYYIKKNKAIGIFEVKGERQ</sequence>
<dbReference type="HOGENOM" id="CLU_1193257_0_0_9"/>
<protein>
    <submittedName>
        <fullName evidence="2">Methyltransferase domain containing protein</fullName>
    </submittedName>
</protein>
<organism evidence="2 3">
    <name type="scientific">Acetobacterium woodii (strain ATCC 29683 / DSM 1030 / JCM 2381 / KCTC 1655 / WB1)</name>
    <dbReference type="NCBI Taxonomy" id="931626"/>
    <lineage>
        <taxon>Bacteria</taxon>
        <taxon>Bacillati</taxon>
        <taxon>Bacillota</taxon>
        <taxon>Clostridia</taxon>
        <taxon>Eubacteriales</taxon>
        <taxon>Eubacteriaceae</taxon>
        <taxon>Acetobacterium</taxon>
    </lineage>
</organism>
<dbReference type="GO" id="GO:0032259">
    <property type="term" value="P:methylation"/>
    <property type="evidence" value="ECO:0007669"/>
    <property type="project" value="UniProtKB-KW"/>
</dbReference>
<evidence type="ECO:0000259" key="1">
    <source>
        <dbReference type="Pfam" id="PF13649"/>
    </source>
</evidence>
<dbReference type="AlphaFoldDB" id="H6LFW3"/>
<dbReference type="OrthoDB" id="47144at2"/>
<gene>
    <name evidence="2" type="ordered locus">Awo_c14680</name>
</gene>
<evidence type="ECO:0000313" key="2">
    <source>
        <dbReference type="EMBL" id="AFA48251.1"/>
    </source>
</evidence>
<dbReference type="SUPFAM" id="SSF53335">
    <property type="entry name" value="S-adenosyl-L-methionine-dependent methyltransferases"/>
    <property type="match status" value="1"/>
</dbReference>
<dbReference type="KEGG" id="awo:Awo_c14680"/>
<dbReference type="Pfam" id="PF13649">
    <property type="entry name" value="Methyltransf_25"/>
    <property type="match status" value="1"/>
</dbReference>
<dbReference type="CDD" id="cd02440">
    <property type="entry name" value="AdoMet_MTases"/>
    <property type="match status" value="1"/>
</dbReference>
<dbReference type="InterPro" id="IPR029063">
    <property type="entry name" value="SAM-dependent_MTases_sf"/>
</dbReference>
<dbReference type="EMBL" id="CP002987">
    <property type="protein sequence ID" value="AFA48251.1"/>
    <property type="molecule type" value="Genomic_DNA"/>
</dbReference>
<reference evidence="3" key="1">
    <citation type="submission" date="2011-07" db="EMBL/GenBank/DDBJ databases">
        <title>Complete genome sequence of Acetobacterium woodii.</title>
        <authorList>
            <person name="Poehlein A."/>
            <person name="Schmidt S."/>
            <person name="Kaster A.-K."/>
            <person name="Goenrich M."/>
            <person name="Vollmers J."/>
            <person name="Thuermer A."/>
            <person name="Gottschalk G."/>
            <person name="Thauer R.K."/>
            <person name="Daniel R."/>
            <person name="Mueller V."/>
        </authorList>
    </citation>
    <scope>NUCLEOTIDE SEQUENCE [LARGE SCALE GENOMIC DNA]</scope>
    <source>
        <strain evidence="3">ATCC 29683 / DSM 1030 / JCM 2381 / KCTC 1655 / WB1</strain>
    </source>
</reference>
<dbReference type="RefSeq" id="WP_014355854.1">
    <property type="nucleotide sequence ID" value="NC_016894.1"/>
</dbReference>
<accession>H6LFW3</accession>
<keyword evidence="2" id="KW-0489">Methyltransferase</keyword>
<dbReference type="GO" id="GO:0008168">
    <property type="term" value="F:methyltransferase activity"/>
    <property type="evidence" value="ECO:0007669"/>
    <property type="project" value="UniProtKB-KW"/>
</dbReference>
<evidence type="ECO:0000313" key="3">
    <source>
        <dbReference type="Proteomes" id="UP000007177"/>
    </source>
</evidence>